<dbReference type="InterPro" id="IPR020846">
    <property type="entry name" value="MFS_dom"/>
</dbReference>
<evidence type="ECO:0000259" key="8">
    <source>
        <dbReference type="PROSITE" id="PS50850"/>
    </source>
</evidence>
<evidence type="ECO:0000313" key="10">
    <source>
        <dbReference type="Proteomes" id="UP000727456"/>
    </source>
</evidence>
<dbReference type="Proteomes" id="UP000727456">
    <property type="component" value="Unassembled WGS sequence"/>
</dbReference>
<feature type="transmembrane region" description="Helical" evidence="7">
    <location>
        <begin position="276"/>
        <end position="296"/>
    </location>
</feature>
<dbReference type="InterPro" id="IPR005828">
    <property type="entry name" value="MFS_sugar_transport-like"/>
</dbReference>
<sequence length="521" mass="55378">MADEPTSTALVITASALGTVFEWYDFFVYGTLATIIAKHFFPADNPSASLLITLATFGVGFGMRPLGAVLFGVLGDKLGRKYTFLATVALMGGATAVIGLLPTYAQWGLAAPILLLLARVAQGLALGGEYGGAAIYVAEHAPAHRRGLYTSFIQSGVIGGFLLSLMVVQIANSFVPKAAWEAWGWRIPFLFSLVLLAFSLWIRLKLNESPVFRAMREEGALARNPLRESFDTPAKVGRILAVLFGVAAGLTVIWYTAQFQALYFLQNGLRIDDMPARLIIGAAAVVSFGWFILFGWLSDRIGRKKSIVAGYALTLVLLFPLFHWLAAVGNPGLAQAMRNAPVVVSGSDCTYDPFATKGQPTACGKLLDMLSKKGVAYTKLTAPVGEPPSVTIGGKPADPAALDTALSAAGYHLEKITPPLGAAIQMALAIIAVGFLSGMTYGPVAAYLVELFPARVRYTSMSVPYHIGTGYFGGFLPFISAYIVARSGDPFAGLWYTVAVTAVALVVVIFGLPETAGKELE</sequence>
<name>A0ABX0TR67_9SPHN</name>
<reference evidence="9 10" key="1">
    <citation type="submission" date="2020-03" db="EMBL/GenBank/DDBJ databases">
        <title>Genomic Encyclopedia of Type Strains, Phase III (KMG-III): the genomes of soil and plant-associated and newly described type strains.</title>
        <authorList>
            <person name="Whitman W."/>
        </authorList>
    </citation>
    <scope>NUCLEOTIDE SEQUENCE [LARGE SCALE GENOMIC DNA]</scope>
    <source>
        <strain evidence="9 10">CECT 8804</strain>
    </source>
</reference>
<dbReference type="Pfam" id="PF00083">
    <property type="entry name" value="Sugar_tr"/>
    <property type="match status" value="2"/>
</dbReference>
<feature type="transmembrane region" description="Helical" evidence="7">
    <location>
        <begin position="183"/>
        <end position="204"/>
    </location>
</feature>
<feature type="transmembrane region" description="Helical" evidence="7">
    <location>
        <begin position="82"/>
        <end position="101"/>
    </location>
</feature>
<feature type="transmembrane region" description="Helical" evidence="7">
    <location>
        <begin position="236"/>
        <end position="256"/>
    </location>
</feature>
<dbReference type="InterPro" id="IPR036259">
    <property type="entry name" value="MFS_trans_sf"/>
</dbReference>
<keyword evidence="3" id="KW-1003">Cell membrane</keyword>
<feature type="transmembrane region" description="Helical" evidence="7">
    <location>
        <begin position="107"/>
        <end position="127"/>
    </location>
</feature>
<evidence type="ECO:0000256" key="5">
    <source>
        <dbReference type="ARBA" id="ARBA00022989"/>
    </source>
</evidence>
<dbReference type="PROSITE" id="PS50850">
    <property type="entry name" value="MFS"/>
    <property type="match status" value="1"/>
</dbReference>
<proteinExistence type="predicted"/>
<evidence type="ECO:0000256" key="2">
    <source>
        <dbReference type="ARBA" id="ARBA00022448"/>
    </source>
</evidence>
<feature type="transmembrane region" description="Helical" evidence="7">
    <location>
        <begin position="491"/>
        <end position="512"/>
    </location>
</feature>
<feature type="transmembrane region" description="Helical" evidence="7">
    <location>
        <begin position="463"/>
        <end position="485"/>
    </location>
</feature>
<keyword evidence="10" id="KW-1185">Reference proteome</keyword>
<comment type="caution">
    <text evidence="9">The sequence shown here is derived from an EMBL/GenBank/DDBJ whole genome shotgun (WGS) entry which is preliminary data.</text>
</comment>
<dbReference type="EMBL" id="JAAOZC010000003">
    <property type="protein sequence ID" value="NIJ08012.1"/>
    <property type="molecule type" value="Genomic_DNA"/>
</dbReference>
<feature type="transmembrane region" description="Helical" evidence="7">
    <location>
        <begin position="50"/>
        <end position="75"/>
    </location>
</feature>
<dbReference type="PANTHER" id="PTHR43045">
    <property type="entry name" value="SHIKIMATE TRANSPORTER"/>
    <property type="match status" value="1"/>
</dbReference>
<keyword evidence="6 7" id="KW-0472">Membrane</keyword>
<evidence type="ECO:0000256" key="1">
    <source>
        <dbReference type="ARBA" id="ARBA00004651"/>
    </source>
</evidence>
<evidence type="ECO:0000313" key="9">
    <source>
        <dbReference type="EMBL" id="NIJ08012.1"/>
    </source>
</evidence>
<feature type="domain" description="Major facilitator superfamily (MFS) profile" evidence="8">
    <location>
        <begin position="11"/>
        <end position="516"/>
    </location>
</feature>
<keyword evidence="5 7" id="KW-1133">Transmembrane helix</keyword>
<dbReference type="PANTHER" id="PTHR43045:SF7">
    <property type="entry name" value="MAJOR FACILITATOR SUPERFAMILY TRANSPORTER"/>
    <property type="match status" value="1"/>
</dbReference>
<protein>
    <submittedName>
        <fullName evidence="9">MFS family permease</fullName>
    </submittedName>
</protein>
<dbReference type="SUPFAM" id="SSF103473">
    <property type="entry name" value="MFS general substrate transporter"/>
    <property type="match status" value="1"/>
</dbReference>
<evidence type="ECO:0000256" key="4">
    <source>
        <dbReference type="ARBA" id="ARBA00022692"/>
    </source>
</evidence>
<evidence type="ECO:0000256" key="3">
    <source>
        <dbReference type="ARBA" id="ARBA00022475"/>
    </source>
</evidence>
<feature type="transmembrane region" description="Helical" evidence="7">
    <location>
        <begin position="148"/>
        <end position="171"/>
    </location>
</feature>
<accession>A0ABX0TR67</accession>
<feature type="transmembrane region" description="Helical" evidence="7">
    <location>
        <begin position="422"/>
        <end position="442"/>
    </location>
</feature>
<keyword evidence="4 7" id="KW-0812">Transmembrane</keyword>
<comment type="subcellular location">
    <subcellularLocation>
        <location evidence="1">Cell membrane</location>
        <topology evidence="1">Multi-pass membrane protein</topology>
    </subcellularLocation>
</comment>
<gene>
    <name evidence="9" type="ORF">FHS31_001622</name>
</gene>
<dbReference type="Gene3D" id="1.20.1250.20">
    <property type="entry name" value="MFS general substrate transporter like domains"/>
    <property type="match status" value="3"/>
</dbReference>
<evidence type="ECO:0000256" key="6">
    <source>
        <dbReference type="ARBA" id="ARBA00023136"/>
    </source>
</evidence>
<feature type="transmembrane region" description="Helical" evidence="7">
    <location>
        <begin position="308"/>
        <end position="327"/>
    </location>
</feature>
<keyword evidence="2" id="KW-0813">Transport</keyword>
<evidence type="ECO:0000256" key="7">
    <source>
        <dbReference type="SAM" id="Phobius"/>
    </source>
</evidence>
<organism evidence="9 10">
    <name type="scientific">Sphingomonas vulcanisoli</name>
    <dbReference type="NCBI Taxonomy" id="1658060"/>
    <lineage>
        <taxon>Bacteria</taxon>
        <taxon>Pseudomonadati</taxon>
        <taxon>Pseudomonadota</taxon>
        <taxon>Alphaproteobacteria</taxon>
        <taxon>Sphingomonadales</taxon>
        <taxon>Sphingomonadaceae</taxon>
        <taxon>Sphingomonas</taxon>
    </lineage>
</organism>